<feature type="transmembrane region" description="Helical" evidence="1">
    <location>
        <begin position="67"/>
        <end position="90"/>
    </location>
</feature>
<sequence>METPPPHTLNFTGILSTSKRIILSNYIHFVTLSIFFIPLTFTLVLTPTLHHSLSDVSGNPLNHKKLLLFYLLYTLIVNSFSLCSIATITFSTHHVFSGEPIKIIDSVKSLIFSFFPLAFTAIIAYTLTILISLFFLMLVATLLMLAHNIGFVINYNSLHFMWFSAIMSAMLIAIIVYVHVQWSLAFVVVVVESKWGFAALTRSAYLVKGMRLVSLLLMLYCGVFGACIVWICSQQVGVLVLMMLGSYFVMMILLRFVAANTVLYNYCKALHGELVIEVADDHGFDHEYMSLGVGDEKVPRVVDVVAA</sequence>
<feature type="transmembrane region" description="Helical" evidence="1">
    <location>
        <begin position="212"/>
        <end position="231"/>
    </location>
</feature>
<protein>
    <recommendedName>
        <fullName evidence="4">Transmembrane protein</fullName>
    </recommendedName>
</protein>
<dbReference type="AlphaFoldDB" id="A0AAD8KBN2"/>
<evidence type="ECO:0000256" key="1">
    <source>
        <dbReference type="SAM" id="Phobius"/>
    </source>
</evidence>
<organism evidence="2 3">
    <name type="scientific">Tagetes erecta</name>
    <name type="common">African marigold</name>
    <dbReference type="NCBI Taxonomy" id="13708"/>
    <lineage>
        <taxon>Eukaryota</taxon>
        <taxon>Viridiplantae</taxon>
        <taxon>Streptophyta</taxon>
        <taxon>Embryophyta</taxon>
        <taxon>Tracheophyta</taxon>
        <taxon>Spermatophyta</taxon>
        <taxon>Magnoliopsida</taxon>
        <taxon>eudicotyledons</taxon>
        <taxon>Gunneridae</taxon>
        <taxon>Pentapetalae</taxon>
        <taxon>asterids</taxon>
        <taxon>campanulids</taxon>
        <taxon>Asterales</taxon>
        <taxon>Asteraceae</taxon>
        <taxon>Asteroideae</taxon>
        <taxon>Heliantheae alliance</taxon>
        <taxon>Tageteae</taxon>
        <taxon>Tagetes</taxon>
    </lineage>
</organism>
<feature type="transmembrane region" description="Helical" evidence="1">
    <location>
        <begin position="237"/>
        <end position="258"/>
    </location>
</feature>
<evidence type="ECO:0000313" key="3">
    <source>
        <dbReference type="Proteomes" id="UP001229421"/>
    </source>
</evidence>
<dbReference type="Proteomes" id="UP001229421">
    <property type="component" value="Unassembled WGS sequence"/>
</dbReference>
<feature type="transmembrane region" description="Helical" evidence="1">
    <location>
        <begin position="110"/>
        <end position="127"/>
    </location>
</feature>
<feature type="transmembrane region" description="Helical" evidence="1">
    <location>
        <begin position="161"/>
        <end position="191"/>
    </location>
</feature>
<accession>A0AAD8KBN2</accession>
<gene>
    <name evidence="2" type="ORF">QVD17_29352</name>
</gene>
<evidence type="ECO:0008006" key="4">
    <source>
        <dbReference type="Google" id="ProtNLM"/>
    </source>
</evidence>
<feature type="transmembrane region" description="Helical" evidence="1">
    <location>
        <begin position="26"/>
        <end position="46"/>
    </location>
</feature>
<evidence type="ECO:0000313" key="2">
    <source>
        <dbReference type="EMBL" id="KAK1419915.1"/>
    </source>
</evidence>
<comment type="caution">
    <text evidence="2">The sequence shown here is derived from an EMBL/GenBank/DDBJ whole genome shotgun (WGS) entry which is preliminary data.</text>
</comment>
<dbReference type="PANTHER" id="PTHR33133">
    <property type="entry name" value="OS08G0107100 PROTEIN-RELATED"/>
    <property type="match status" value="1"/>
</dbReference>
<dbReference type="EMBL" id="JAUHHV010000007">
    <property type="protein sequence ID" value="KAK1419915.1"/>
    <property type="molecule type" value="Genomic_DNA"/>
</dbReference>
<feature type="transmembrane region" description="Helical" evidence="1">
    <location>
        <begin position="134"/>
        <end position="155"/>
    </location>
</feature>
<keyword evidence="3" id="KW-1185">Reference proteome</keyword>
<proteinExistence type="predicted"/>
<dbReference type="PANTHER" id="PTHR33133:SF50">
    <property type="entry name" value="TRANSMEMBRANE PROTEIN"/>
    <property type="match status" value="1"/>
</dbReference>
<keyword evidence="1" id="KW-0472">Membrane</keyword>
<reference evidence="2" key="1">
    <citation type="journal article" date="2023" name="bioRxiv">
        <title>Improved chromosome-level genome assembly for marigold (Tagetes erecta).</title>
        <authorList>
            <person name="Jiang F."/>
            <person name="Yuan L."/>
            <person name="Wang S."/>
            <person name="Wang H."/>
            <person name="Xu D."/>
            <person name="Wang A."/>
            <person name="Fan W."/>
        </authorList>
    </citation>
    <scope>NUCLEOTIDE SEQUENCE</scope>
    <source>
        <strain evidence="2">WSJ</strain>
        <tissue evidence="2">Leaf</tissue>
    </source>
</reference>
<keyword evidence="1" id="KW-1133">Transmembrane helix</keyword>
<name>A0AAD8KBN2_TARER</name>
<keyword evidence="1" id="KW-0812">Transmembrane</keyword>